<organism evidence="1 2">
    <name type="scientific">Sinomonas atrocyanea</name>
    <dbReference type="NCBI Taxonomy" id="37927"/>
    <lineage>
        <taxon>Bacteria</taxon>
        <taxon>Bacillati</taxon>
        <taxon>Actinomycetota</taxon>
        <taxon>Actinomycetes</taxon>
        <taxon>Micrococcales</taxon>
        <taxon>Micrococcaceae</taxon>
        <taxon>Sinomonas</taxon>
    </lineage>
</organism>
<protein>
    <submittedName>
        <fullName evidence="1">Uncharacterized protein</fullName>
    </submittedName>
</protein>
<accession>A0A126ZWQ4</accession>
<evidence type="ECO:0000313" key="2">
    <source>
        <dbReference type="Proteomes" id="UP000070134"/>
    </source>
</evidence>
<evidence type="ECO:0000313" key="1">
    <source>
        <dbReference type="EMBL" id="AMM31600.1"/>
    </source>
</evidence>
<gene>
    <name evidence="1" type="ORF">SA2016_0912</name>
</gene>
<dbReference type="KEGG" id="satk:SA2016_0912"/>
<sequence>METECGRPASGPVYEEILQQIDHTRLHGTLRQRFNVDTWEPAVDAHRPDGPLVGDRCRQCGQPWPCRFLRNLLGSGLIAERAPLHPG</sequence>
<reference evidence="1 2" key="1">
    <citation type="submission" date="2016-02" db="EMBL/GenBank/DDBJ databases">
        <title>Complete genome of Sinomonas atrocyanea KCTC 3377.</title>
        <authorList>
            <person name="Kim K.M."/>
        </authorList>
    </citation>
    <scope>NUCLEOTIDE SEQUENCE [LARGE SCALE GENOMIC DNA]</scope>
    <source>
        <strain evidence="1 2">KCTC 3377</strain>
    </source>
</reference>
<dbReference type="RefSeq" id="WP_066495799.1">
    <property type="nucleotide sequence ID" value="NZ_BJMO01000018.1"/>
</dbReference>
<dbReference type="OrthoDB" id="4966091at2"/>
<dbReference type="Proteomes" id="UP000070134">
    <property type="component" value="Chromosome"/>
</dbReference>
<keyword evidence="2" id="KW-1185">Reference proteome</keyword>
<dbReference type="EMBL" id="CP014518">
    <property type="protein sequence ID" value="AMM31600.1"/>
    <property type="molecule type" value="Genomic_DNA"/>
</dbReference>
<proteinExistence type="predicted"/>
<dbReference type="AlphaFoldDB" id="A0A126ZWQ4"/>
<name>A0A126ZWQ4_9MICC</name>